<organism evidence="2 3">
    <name type="scientific">Herminiimonas glaciei</name>
    <dbReference type="NCBI Taxonomy" id="523788"/>
    <lineage>
        <taxon>Bacteria</taxon>
        <taxon>Pseudomonadati</taxon>
        <taxon>Pseudomonadota</taxon>
        <taxon>Betaproteobacteria</taxon>
        <taxon>Burkholderiales</taxon>
        <taxon>Oxalobacteraceae</taxon>
        <taxon>Herminiimonas</taxon>
    </lineage>
</organism>
<name>A0ABW2I9U5_9BURK</name>
<accession>A0ABW2I9U5</accession>
<dbReference type="Proteomes" id="UP001596542">
    <property type="component" value="Unassembled WGS sequence"/>
</dbReference>
<gene>
    <name evidence="2" type="ORF">ACFQPC_06665</name>
</gene>
<comment type="caution">
    <text evidence="2">The sequence shown here is derived from an EMBL/GenBank/DDBJ whole genome shotgun (WGS) entry which is preliminary data.</text>
</comment>
<keyword evidence="3" id="KW-1185">Reference proteome</keyword>
<evidence type="ECO:0000313" key="3">
    <source>
        <dbReference type="Proteomes" id="UP001596542"/>
    </source>
</evidence>
<keyword evidence="1" id="KW-1133">Transmembrane helix</keyword>
<feature type="transmembrane region" description="Helical" evidence="1">
    <location>
        <begin position="41"/>
        <end position="63"/>
    </location>
</feature>
<proteinExistence type="predicted"/>
<keyword evidence="1" id="KW-0812">Transmembrane</keyword>
<evidence type="ECO:0000256" key="1">
    <source>
        <dbReference type="SAM" id="Phobius"/>
    </source>
</evidence>
<feature type="transmembrane region" description="Helical" evidence="1">
    <location>
        <begin position="6"/>
        <end position="29"/>
    </location>
</feature>
<sequence length="117" mass="12795">MPNSFFIFIKSSILFLVGLGFLFFLVVALRMFVSSADEAALSLYLGAAALGFLSLLILISALITGYTLPGYQEQDSSQDAEQPGHDSISNEQQAFDAFLRCRVMCAYQTLPTISEPI</sequence>
<dbReference type="EMBL" id="JBHTBU010000001">
    <property type="protein sequence ID" value="MFC7287716.1"/>
    <property type="molecule type" value="Genomic_DNA"/>
</dbReference>
<protein>
    <submittedName>
        <fullName evidence="2">Uncharacterized protein</fullName>
    </submittedName>
</protein>
<keyword evidence="1" id="KW-0472">Membrane</keyword>
<reference evidence="3" key="1">
    <citation type="journal article" date="2019" name="Int. J. Syst. Evol. Microbiol.">
        <title>The Global Catalogue of Microorganisms (GCM) 10K type strain sequencing project: providing services to taxonomists for standard genome sequencing and annotation.</title>
        <authorList>
            <consortium name="The Broad Institute Genomics Platform"/>
            <consortium name="The Broad Institute Genome Sequencing Center for Infectious Disease"/>
            <person name="Wu L."/>
            <person name="Ma J."/>
        </authorList>
    </citation>
    <scope>NUCLEOTIDE SEQUENCE [LARGE SCALE GENOMIC DNA]</scope>
    <source>
        <strain evidence="3">KACC 12508</strain>
    </source>
</reference>
<dbReference type="RefSeq" id="WP_382270977.1">
    <property type="nucleotide sequence ID" value="NZ_JBHTBU010000001.1"/>
</dbReference>
<evidence type="ECO:0000313" key="2">
    <source>
        <dbReference type="EMBL" id="MFC7287716.1"/>
    </source>
</evidence>